<feature type="transmembrane region" description="Helical" evidence="1">
    <location>
        <begin position="24"/>
        <end position="47"/>
    </location>
</feature>
<accession>A0A7N0SXM5</accession>
<dbReference type="Proteomes" id="UP000594263">
    <property type="component" value="Unplaced"/>
</dbReference>
<dbReference type="EnsemblPlants" id="Kaladp0011s1223.1.v1.1">
    <property type="protein sequence ID" value="Kaladp0011s1223.1.v1.1.CDS.1"/>
    <property type="gene ID" value="Kaladp0011s1223.v1.1"/>
</dbReference>
<organism evidence="2 3">
    <name type="scientific">Kalanchoe fedtschenkoi</name>
    <name type="common">Lavender scallops</name>
    <name type="synonym">South American air plant</name>
    <dbReference type="NCBI Taxonomy" id="63787"/>
    <lineage>
        <taxon>Eukaryota</taxon>
        <taxon>Viridiplantae</taxon>
        <taxon>Streptophyta</taxon>
        <taxon>Embryophyta</taxon>
        <taxon>Tracheophyta</taxon>
        <taxon>Spermatophyta</taxon>
        <taxon>Magnoliopsida</taxon>
        <taxon>eudicotyledons</taxon>
        <taxon>Gunneridae</taxon>
        <taxon>Pentapetalae</taxon>
        <taxon>Saxifragales</taxon>
        <taxon>Crassulaceae</taxon>
        <taxon>Kalanchoe</taxon>
    </lineage>
</organism>
<evidence type="ECO:0000256" key="1">
    <source>
        <dbReference type="SAM" id="Phobius"/>
    </source>
</evidence>
<sequence>MLLAAWLAAGGGRASVFLSFSLFSPCLLLLFISLSLIQFFFFFFFLVPHSGQIFV</sequence>
<name>A0A7N0SXM5_KALFE</name>
<keyword evidence="1" id="KW-0472">Membrane</keyword>
<keyword evidence="1" id="KW-1133">Transmembrane helix</keyword>
<reference evidence="2" key="1">
    <citation type="submission" date="2021-01" db="UniProtKB">
        <authorList>
            <consortium name="EnsemblPlants"/>
        </authorList>
    </citation>
    <scope>IDENTIFICATION</scope>
</reference>
<dbReference type="AlphaFoldDB" id="A0A7N0SXM5"/>
<protein>
    <submittedName>
        <fullName evidence="2">Uncharacterized protein</fullName>
    </submittedName>
</protein>
<keyword evidence="3" id="KW-1185">Reference proteome</keyword>
<evidence type="ECO:0000313" key="3">
    <source>
        <dbReference type="Proteomes" id="UP000594263"/>
    </source>
</evidence>
<evidence type="ECO:0000313" key="2">
    <source>
        <dbReference type="EnsemblPlants" id="Kaladp0011s1223.1.v1.1.CDS.1"/>
    </source>
</evidence>
<keyword evidence="1" id="KW-0812">Transmembrane</keyword>
<proteinExistence type="predicted"/>
<dbReference type="Gramene" id="Kaladp0011s1223.1.v1.1">
    <property type="protein sequence ID" value="Kaladp0011s1223.1.v1.1.CDS.1"/>
    <property type="gene ID" value="Kaladp0011s1223.v1.1"/>
</dbReference>